<dbReference type="EMBL" id="BMAO01010324">
    <property type="protein sequence ID" value="GFQ66401.1"/>
    <property type="molecule type" value="Genomic_DNA"/>
</dbReference>
<dbReference type="Proteomes" id="UP000887116">
    <property type="component" value="Unassembled WGS sequence"/>
</dbReference>
<evidence type="ECO:0000256" key="1">
    <source>
        <dbReference type="ARBA" id="ARBA00006846"/>
    </source>
</evidence>
<organism evidence="2 3">
    <name type="scientific">Trichonephila clavata</name>
    <name type="common">Joro spider</name>
    <name type="synonym">Nephila clavata</name>
    <dbReference type="NCBI Taxonomy" id="2740835"/>
    <lineage>
        <taxon>Eukaryota</taxon>
        <taxon>Metazoa</taxon>
        <taxon>Ecdysozoa</taxon>
        <taxon>Arthropoda</taxon>
        <taxon>Chelicerata</taxon>
        <taxon>Arachnida</taxon>
        <taxon>Araneae</taxon>
        <taxon>Araneomorphae</taxon>
        <taxon>Entelegynae</taxon>
        <taxon>Araneoidea</taxon>
        <taxon>Nephilidae</taxon>
        <taxon>Trichonephila</taxon>
    </lineage>
</organism>
<comment type="caution">
    <text evidence="2">The sequence shown here is derived from an EMBL/GenBank/DDBJ whole genome shotgun (WGS) entry which is preliminary data.</text>
</comment>
<reference evidence="2" key="1">
    <citation type="submission" date="2020-07" db="EMBL/GenBank/DDBJ databases">
        <title>Multicomponent nature underlies the extraordinary mechanical properties of spider dragline silk.</title>
        <authorList>
            <person name="Kono N."/>
            <person name="Nakamura H."/>
            <person name="Mori M."/>
            <person name="Yoshida Y."/>
            <person name="Ohtoshi R."/>
            <person name="Malay A.D."/>
            <person name="Moran D.A.P."/>
            <person name="Tomita M."/>
            <person name="Numata K."/>
            <person name="Arakawa K."/>
        </authorList>
    </citation>
    <scope>NUCLEOTIDE SEQUENCE</scope>
</reference>
<evidence type="ECO:0000313" key="2">
    <source>
        <dbReference type="EMBL" id="GFQ66401.1"/>
    </source>
</evidence>
<dbReference type="GO" id="GO:0000786">
    <property type="term" value="C:nucleosome"/>
    <property type="evidence" value="ECO:0007669"/>
    <property type="project" value="InterPro"/>
</dbReference>
<name>A0A8X6F0T6_TRICU</name>
<sequence>MNSYEISIRNATRKIVTTVHPGLRISSGALQCMHRIMTQLNEKMIKACLKNNPKGKQSDMREEIAQKAVEEELPQQLKVHATVNAHRCLAKYKAGLLVYKPTLLRTFTRKKKKTKRVAEHFMKVVQALAEIISPEIKLDKDAKEMNADIMQQMCKILVEKTNLVSQDKDVIEAREIIKSIDYFMPAIIAKYAISEGVRNALQFLSGLSNYKPEHFNPQSQRKLAKNYSTSFLKGTPKK</sequence>
<comment type="similarity">
    <text evidence="1">Belongs to the histone H2B family.</text>
</comment>
<dbReference type="InterPro" id="IPR000558">
    <property type="entry name" value="Histone_H2B"/>
</dbReference>
<protein>
    <submittedName>
        <fullName evidence="2">Uncharacterized protein</fullName>
    </submittedName>
</protein>
<evidence type="ECO:0000313" key="3">
    <source>
        <dbReference type="Proteomes" id="UP000887116"/>
    </source>
</evidence>
<dbReference type="AlphaFoldDB" id="A0A8X6F0T6"/>
<gene>
    <name evidence="2" type="ORF">TNCT_672021</name>
</gene>
<dbReference type="Gene3D" id="1.10.20.10">
    <property type="entry name" value="Histone, subunit A"/>
    <property type="match status" value="1"/>
</dbReference>
<dbReference type="GO" id="GO:0046982">
    <property type="term" value="F:protein heterodimerization activity"/>
    <property type="evidence" value="ECO:0007669"/>
    <property type="project" value="InterPro"/>
</dbReference>
<accession>A0A8X6F0T6</accession>
<dbReference type="InterPro" id="IPR009072">
    <property type="entry name" value="Histone-fold"/>
</dbReference>
<proteinExistence type="inferred from homology"/>
<dbReference type="PANTHER" id="PTHR23428">
    <property type="entry name" value="HISTONE H2B"/>
    <property type="match status" value="1"/>
</dbReference>
<dbReference type="GO" id="GO:0003677">
    <property type="term" value="F:DNA binding"/>
    <property type="evidence" value="ECO:0007669"/>
    <property type="project" value="InterPro"/>
</dbReference>
<dbReference type="GO" id="GO:0030527">
    <property type="term" value="F:structural constituent of chromatin"/>
    <property type="evidence" value="ECO:0007669"/>
    <property type="project" value="InterPro"/>
</dbReference>
<keyword evidence="3" id="KW-1185">Reference proteome</keyword>
<dbReference type="OrthoDB" id="6426125at2759"/>
<dbReference type="SUPFAM" id="SSF47113">
    <property type="entry name" value="Histone-fold"/>
    <property type="match status" value="2"/>
</dbReference>